<keyword evidence="2" id="KW-0732">Signal</keyword>
<dbReference type="OrthoDB" id="3633143at2"/>
<dbReference type="RefSeq" id="WP_093946733.1">
    <property type="nucleotide sequence ID" value="NZ_NMUL01000007.1"/>
</dbReference>
<evidence type="ECO:0000313" key="4">
    <source>
        <dbReference type="Proteomes" id="UP000215199"/>
    </source>
</evidence>
<proteinExistence type="predicted"/>
<dbReference type="Proteomes" id="UP000215199">
    <property type="component" value="Unassembled WGS sequence"/>
</dbReference>
<evidence type="ECO:0008006" key="5">
    <source>
        <dbReference type="Google" id="ProtNLM"/>
    </source>
</evidence>
<organism evidence="3 4">
    <name type="scientific">Amycolatopsis vastitatis</name>
    <dbReference type="NCBI Taxonomy" id="1905142"/>
    <lineage>
        <taxon>Bacteria</taxon>
        <taxon>Bacillati</taxon>
        <taxon>Actinomycetota</taxon>
        <taxon>Actinomycetes</taxon>
        <taxon>Pseudonocardiales</taxon>
        <taxon>Pseudonocardiaceae</taxon>
        <taxon>Amycolatopsis</taxon>
    </lineage>
</organism>
<keyword evidence="4" id="KW-1185">Reference proteome</keyword>
<reference evidence="4" key="1">
    <citation type="submission" date="2017-07" db="EMBL/GenBank/DDBJ databases">
        <title>Comparative genome mining reveals phylogenetic distribution patterns of secondary metabolites in Amycolatopsis.</title>
        <authorList>
            <person name="Adamek M."/>
            <person name="Alanjary M."/>
            <person name="Sales-Ortells H."/>
            <person name="Goodfellow M."/>
            <person name="Bull A.T."/>
            <person name="Kalinowski J."/>
            <person name="Ziemert N."/>
        </authorList>
    </citation>
    <scope>NUCLEOTIDE SEQUENCE [LARGE SCALE GENOMIC DNA]</scope>
    <source>
        <strain evidence="4">H5</strain>
    </source>
</reference>
<protein>
    <recommendedName>
        <fullName evidence="5">Serine/threonine protein kinase</fullName>
    </recommendedName>
</protein>
<sequence>MPHPATTRTWRPLLAACLTVPALAACAGDPAAQAPPPPPSSPAPASTTTTSAGTSPPPSAATGGSSAPAPVTKPSGPPPTVPGSCGTVTAASGLTLYVFDSGSAGVTCATATKLVGDFHRKIAGRQGAGSNDAVNETVDGWLCASGPPAAQGGTTCTKGEQTVFAAVVPSE</sequence>
<gene>
    <name evidence="3" type="ORF">CF165_07720</name>
</gene>
<dbReference type="AlphaFoldDB" id="A0A229TES2"/>
<accession>A0A229TES2</accession>
<evidence type="ECO:0000256" key="1">
    <source>
        <dbReference type="SAM" id="MobiDB-lite"/>
    </source>
</evidence>
<name>A0A229TES2_9PSEU</name>
<feature type="region of interest" description="Disordered" evidence="1">
    <location>
        <begin position="29"/>
        <end position="86"/>
    </location>
</feature>
<evidence type="ECO:0000256" key="2">
    <source>
        <dbReference type="SAM" id="SignalP"/>
    </source>
</evidence>
<evidence type="ECO:0000313" key="3">
    <source>
        <dbReference type="EMBL" id="OXM69404.1"/>
    </source>
</evidence>
<feature type="signal peptide" evidence="2">
    <location>
        <begin position="1"/>
        <end position="27"/>
    </location>
</feature>
<feature type="compositionally biased region" description="Low complexity" evidence="1">
    <location>
        <begin position="43"/>
        <end position="70"/>
    </location>
</feature>
<feature type="compositionally biased region" description="Pro residues" evidence="1">
    <location>
        <begin position="33"/>
        <end position="42"/>
    </location>
</feature>
<dbReference type="EMBL" id="NMUL01000007">
    <property type="protein sequence ID" value="OXM69404.1"/>
    <property type="molecule type" value="Genomic_DNA"/>
</dbReference>
<comment type="caution">
    <text evidence="3">The sequence shown here is derived from an EMBL/GenBank/DDBJ whole genome shotgun (WGS) entry which is preliminary data.</text>
</comment>
<feature type="chain" id="PRO_5039464761" description="Serine/threonine protein kinase" evidence="2">
    <location>
        <begin position="28"/>
        <end position="171"/>
    </location>
</feature>